<dbReference type="EMBL" id="BSYO01000015">
    <property type="protein sequence ID" value="GMH15566.1"/>
    <property type="molecule type" value="Genomic_DNA"/>
</dbReference>
<evidence type="ECO:0000313" key="2">
    <source>
        <dbReference type="EMBL" id="GMH15566.1"/>
    </source>
</evidence>
<evidence type="ECO:0000256" key="1">
    <source>
        <dbReference type="SAM" id="MobiDB-lite"/>
    </source>
</evidence>
<proteinExistence type="predicted"/>
<dbReference type="Proteomes" id="UP001279734">
    <property type="component" value="Unassembled WGS sequence"/>
</dbReference>
<accession>A0AAD3SRZ0</accession>
<name>A0AAD3SRZ0_NEPGR</name>
<protein>
    <submittedName>
        <fullName evidence="2">Uncharacterized protein</fullName>
    </submittedName>
</protein>
<keyword evidence="3" id="KW-1185">Reference proteome</keyword>
<dbReference type="AlphaFoldDB" id="A0AAD3SRZ0"/>
<sequence>MTEAIHPIIKMKQQPLSGESKPKQLWAHAIAAHHPTATSDFNRDQPQEIPQDQQPAHETPITKTNRVIRLDQQFKVPIQGCSFARPWVLEADGLILLPAGELAAAWRILGKLVQNPTGWTIAVSCDGLNMLLQAAVLLILSAYLRDCASAAPFLIFVRIESWMFFLQKLMKGAAGGERYSCWCIVFPHLSVLLLFGGCWS</sequence>
<feature type="region of interest" description="Disordered" evidence="1">
    <location>
        <begin position="37"/>
        <end position="61"/>
    </location>
</feature>
<reference evidence="2" key="1">
    <citation type="submission" date="2023-05" db="EMBL/GenBank/DDBJ databases">
        <title>Nepenthes gracilis genome sequencing.</title>
        <authorList>
            <person name="Fukushima K."/>
        </authorList>
    </citation>
    <scope>NUCLEOTIDE SEQUENCE</scope>
    <source>
        <strain evidence="2">SING2019-196</strain>
    </source>
</reference>
<evidence type="ECO:0000313" key="3">
    <source>
        <dbReference type="Proteomes" id="UP001279734"/>
    </source>
</evidence>
<comment type="caution">
    <text evidence="2">The sequence shown here is derived from an EMBL/GenBank/DDBJ whole genome shotgun (WGS) entry which is preliminary data.</text>
</comment>
<organism evidence="2 3">
    <name type="scientific">Nepenthes gracilis</name>
    <name type="common">Slender pitcher plant</name>
    <dbReference type="NCBI Taxonomy" id="150966"/>
    <lineage>
        <taxon>Eukaryota</taxon>
        <taxon>Viridiplantae</taxon>
        <taxon>Streptophyta</taxon>
        <taxon>Embryophyta</taxon>
        <taxon>Tracheophyta</taxon>
        <taxon>Spermatophyta</taxon>
        <taxon>Magnoliopsida</taxon>
        <taxon>eudicotyledons</taxon>
        <taxon>Gunneridae</taxon>
        <taxon>Pentapetalae</taxon>
        <taxon>Caryophyllales</taxon>
        <taxon>Nepenthaceae</taxon>
        <taxon>Nepenthes</taxon>
    </lineage>
</organism>
<gene>
    <name evidence="2" type="ORF">Nepgr_017407</name>
</gene>